<evidence type="ECO:0000313" key="4">
    <source>
        <dbReference type="Proteomes" id="UP000078550"/>
    </source>
</evidence>
<evidence type="ECO:0000256" key="1">
    <source>
        <dbReference type="SAM" id="Phobius"/>
    </source>
</evidence>
<evidence type="ECO:0000313" key="5">
    <source>
        <dbReference type="Proteomes" id="UP000078555"/>
    </source>
</evidence>
<dbReference type="Proteomes" id="UP000078555">
    <property type="component" value="Unassembled WGS sequence"/>
</dbReference>
<keyword evidence="1" id="KW-0812">Transmembrane</keyword>
<dbReference type="EMBL" id="FLRE01000224">
    <property type="protein sequence ID" value="SBT51360.1"/>
    <property type="molecule type" value="Genomic_DNA"/>
</dbReference>
<dbReference type="Proteomes" id="UP000078550">
    <property type="component" value="Unassembled WGS sequence"/>
</dbReference>
<proteinExistence type="predicted"/>
<feature type="transmembrane region" description="Helical" evidence="1">
    <location>
        <begin position="232"/>
        <end position="256"/>
    </location>
</feature>
<organism evidence="3 4">
    <name type="scientific">Plasmodium ovale wallikeri</name>
    <dbReference type="NCBI Taxonomy" id="864142"/>
    <lineage>
        <taxon>Eukaryota</taxon>
        <taxon>Sar</taxon>
        <taxon>Alveolata</taxon>
        <taxon>Apicomplexa</taxon>
        <taxon>Aconoidasida</taxon>
        <taxon>Haemosporida</taxon>
        <taxon>Plasmodiidae</taxon>
        <taxon>Plasmodium</taxon>
        <taxon>Plasmodium (Plasmodium)</taxon>
    </lineage>
</organism>
<reference evidence="4 5" key="2">
    <citation type="submission" date="2016-05" db="EMBL/GenBank/DDBJ databases">
        <authorList>
            <person name="Naeem Raeece"/>
        </authorList>
    </citation>
    <scope>NUCLEOTIDE SEQUENCE [LARGE SCALE GENOMIC DNA]</scope>
</reference>
<name>A0A1A9A4I1_PLAOA</name>
<keyword evidence="1" id="KW-1133">Transmembrane helix</keyword>
<protein>
    <submittedName>
        <fullName evidence="3">PIR Superfamily Protein</fullName>
    </submittedName>
</protein>
<accession>A0A1A9A4I1</accession>
<dbReference type="EMBL" id="FLRD01000175">
    <property type="protein sequence ID" value="SBT51030.1"/>
    <property type="molecule type" value="Genomic_DNA"/>
</dbReference>
<dbReference type="AlphaFoldDB" id="A0A1A9A4I1"/>
<dbReference type="InterPro" id="IPR008780">
    <property type="entry name" value="Plasmodium_Vir"/>
</dbReference>
<sequence>MTGDSERKEINYENVDKLYQNRFNMSIAIGKKNDYKGKCDPIFVAHANLSDTFHEACQTLLACMKLSEMSSIVTDPYNYCGHVNYWLNKKLREADGIHNKHYSNIFSILTSSFKEVSSGICKNHIYDLGDTVFKEINKLYTFYEQYKEIILKKNSDHDGSCAHAVQCANIYKENIVNCVNDKDKFCSELRKLKTQLLREIEPLGMCQNARSIISSIEEHMTKSSMQNQNGRYTLITTSISVLGTIIGAFFLLLFLYKITPFGSSLSPLIRKIKKNSDIINEEDNHSLGHYSDFTESNSTTRGYNVPYHFVEN</sequence>
<keyword evidence="1" id="KW-0472">Membrane</keyword>
<gene>
    <name evidence="2" type="ORF">POVWA1_062340</name>
    <name evidence="3" type="ORF">POVWA2_062010</name>
</gene>
<dbReference type="Pfam" id="PF05795">
    <property type="entry name" value="Plasmodium_Vir"/>
    <property type="match status" value="2"/>
</dbReference>
<evidence type="ECO:0000313" key="2">
    <source>
        <dbReference type="EMBL" id="SBT51030.1"/>
    </source>
</evidence>
<keyword evidence="5" id="KW-1185">Reference proteome</keyword>
<reference evidence="3" key="1">
    <citation type="submission" date="2016-05" db="EMBL/GenBank/DDBJ databases">
        <authorList>
            <person name="Lavstsen T."/>
            <person name="Jespersen J.S."/>
        </authorList>
    </citation>
    <scope>NUCLEOTIDE SEQUENCE [LARGE SCALE GENOMIC DNA]</scope>
</reference>
<evidence type="ECO:0000313" key="3">
    <source>
        <dbReference type="EMBL" id="SBT51360.1"/>
    </source>
</evidence>